<dbReference type="Proteomes" id="UP001440612">
    <property type="component" value="Chromosome"/>
</dbReference>
<name>A0ABZ3IEB6_9RHOB</name>
<accession>A0ABZ3IEB6</accession>
<dbReference type="RefSeq" id="WP_373636637.1">
    <property type="nucleotide sequence ID" value="NZ_CP150951.2"/>
</dbReference>
<sequence>MMAKQLIGALLLTSAWFLSMVGGRIEGYFFPVTEIGVIETHEAVGETWTRIWGRSRRLRHCSFDHLSWYLGRGAENSRADLIFEEGTKLRGDGHFGFGPWLVQLTPAQLFERSYAVVYHRCHPLWLTETRFYG</sequence>
<organism evidence="1 2">
    <name type="scientific">Yoonia phaeophyticola</name>
    <dbReference type="NCBI Taxonomy" id="3137369"/>
    <lineage>
        <taxon>Bacteria</taxon>
        <taxon>Pseudomonadati</taxon>
        <taxon>Pseudomonadota</taxon>
        <taxon>Alphaproteobacteria</taxon>
        <taxon>Rhodobacterales</taxon>
        <taxon>Paracoccaceae</taxon>
        <taxon>Yoonia</taxon>
    </lineage>
</organism>
<evidence type="ECO:0000313" key="2">
    <source>
        <dbReference type="Proteomes" id="UP001440612"/>
    </source>
</evidence>
<evidence type="ECO:0000313" key="1">
    <source>
        <dbReference type="EMBL" id="XFO62971.1"/>
    </source>
</evidence>
<reference evidence="2" key="1">
    <citation type="submission" date="2024-04" db="EMBL/GenBank/DDBJ databases">
        <title>Phylogenomic analyses of a clade within the roseobacter group suggest taxonomic reassignments of species of the genera Aestuariivita, Citreicella, Loktanella, Nautella, Pelagibaca, Ruegeria, Thalassobius, Thiobacimonas and Tropicibacter, and the proposal o.</title>
        <authorList>
            <person name="Jeon C.O."/>
        </authorList>
    </citation>
    <scope>NUCLEOTIDE SEQUENCE [LARGE SCALE GENOMIC DNA]</scope>
    <source>
        <strain evidence="2">BS5-3</strain>
    </source>
</reference>
<gene>
    <name evidence="1" type="ORF">AABB29_20790</name>
</gene>
<proteinExistence type="predicted"/>
<keyword evidence="2" id="KW-1185">Reference proteome</keyword>
<protein>
    <submittedName>
        <fullName evidence="1">Uncharacterized protein</fullName>
    </submittedName>
</protein>
<dbReference type="EMBL" id="CP150951">
    <property type="protein sequence ID" value="XFO62971.1"/>
    <property type="molecule type" value="Genomic_DNA"/>
</dbReference>